<feature type="domain" description="Peptidase M3A/M3B catalytic" evidence="8">
    <location>
        <begin position="203"/>
        <end position="617"/>
    </location>
</feature>
<dbReference type="GO" id="GO:0004222">
    <property type="term" value="F:metalloendopeptidase activity"/>
    <property type="evidence" value="ECO:0007669"/>
    <property type="project" value="InterPro"/>
</dbReference>
<keyword evidence="5 7" id="KW-0862">Zinc</keyword>
<evidence type="ECO:0000313" key="9">
    <source>
        <dbReference type="EMBL" id="GAX22548.1"/>
    </source>
</evidence>
<evidence type="ECO:0000313" key="10">
    <source>
        <dbReference type="Proteomes" id="UP000198406"/>
    </source>
</evidence>
<gene>
    <name evidence="9" type="ORF">FisN_14Hh172</name>
</gene>
<keyword evidence="4 7" id="KW-0378">Hydrolase</keyword>
<keyword evidence="2 7" id="KW-0645">Protease</keyword>
<name>A0A1Z5K9C6_FISSO</name>
<reference evidence="9 10" key="1">
    <citation type="journal article" date="2015" name="Plant Cell">
        <title>Oil accumulation by the oleaginous diatom Fistulifera solaris as revealed by the genome and transcriptome.</title>
        <authorList>
            <person name="Tanaka T."/>
            <person name="Maeda Y."/>
            <person name="Veluchamy A."/>
            <person name="Tanaka M."/>
            <person name="Abida H."/>
            <person name="Marechal E."/>
            <person name="Bowler C."/>
            <person name="Muto M."/>
            <person name="Sunaga Y."/>
            <person name="Tanaka M."/>
            <person name="Yoshino T."/>
            <person name="Taniguchi T."/>
            <person name="Fukuda Y."/>
            <person name="Nemoto M."/>
            <person name="Matsumoto M."/>
            <person name="Wong P.S."/>
            <person name="Aburatani S."/>
            <person name="Fujibuchi W."/>
        </authorList>
    </citation>
    <scope>NUCLEOTIDE SEQUENCE [LARGE SCALE GENOMIC DNA]</scope>
    <source>
        <strain evidence="9 10">JPCC DA0580</strain>
    </source>
</reference>
<dbReference type="Gene3D" id="3.40.390.10">
    <property type="entry name" value="Collagenase (Catalytic Domain)"/>
    <property type="match status" value="1"/>
</dbReference>
<keyword evidence="3 7" id="KW-0479">Metal-binding</keyword>
<accession>A0A1Z5K9C6</accession>
<dbReference type="PANTHER" id="PTHR11804:SF83">
    <property type="entry name" value="LD37516P"/>
    <property type="match status" value="1"/>
</dbReference>
<evidence type="ECO:0000256" key="3">
    <source>
        <dbReference type="ARBA" id="ARBA00022723"/>
    </source>
</evidence>
<keyword evidence="6 7" id="KW-0482">Metalloprotease</keyword>
<dbReference type="EMBL" id="BDSP01000184">
    <property type="protein sequence ID" value="GAX22548.1"/>
    <property type="molecule type" value="Genomic_DNA"/>
</dbReference>
<evidence type="ECO:0000259" key="8">
    <source>
        <dbReference type="Pfam" id="PF01432"/>
    </source>
</evidence>
<dbReference type="InterPro" id="IPR001567">
    <property type="entry name" value="Pept_M3A_M3B_dom"/>
</dbReference>
<dbReference type="GO" id="GO:0046872">
    <property type="term" value="F:metal ion binding"/>
    <property type="evidence" value="ECO:0007669"/>
    <property type="project" value="UniProtKB-UniRule"/>
</dbReference>
<evidence type="ECO:0000256" key="6">
    <source>
        <dbReference type="ARBA" id="ARBA00023049"/>
    </source>
</evidence>
<protein>
    <recommendedName>
        <fullName evidence="8">Peptidase M3A/M3B catalytic domain-containing protein</fullName>
    </recommendedName>
</protein>
<comment type="cofactor">
    <cofactor evidence="7">
        <name>Zn(2+)</name>
        <dbReference type="ChEBI" id="CHEBI:29105"/>
    </cofactor>
    <text evidence="7">Binds 1 zinc ion.</text>
</comment>
<keyword evidence="10" id="KW-1185">Reference proteome</keyword>
<dbReference type="Proteomes" id="UP000198406">
    <property type="component" value="Unassembled WGS sequence"/>
</dbReference>
<dbReference type="Gene3D" id="1.10.1370.10">
    <property type="entry name" value="Neurolysin, domain 3"/>
    <property type="match status" value="1"/>
</dbReference>
<dbReference type="InterPro" id="IPR024079">
    <property type="entry name" value="MetalloPept_cat_dom_sf"/>
</dbReference>
<evidence type="ECO:0000256" key="1">
    <source>
        <dbReference type="ARBA" id="ARBA00006040"/>
    </source>
</evidence>
<dbReference type="InterPro" id="IPR045090">
    <property type="entry name" value="Pept_M3A_M3B"/>
</dbReference>
<comment type="caution">
    <text evidence="9">The sequence shown here is derived from an EMBL/GenBank/DDBJ whole genome shotgun (WGS) entry which is preliminary data.</text>
</comment>
<dbReference type="InterPro" id="IPR024077">
    <property type="entry name" value="Neurolysin/TOP_dom2"/>
</dbReference>
<evidence type="ECO:0000256" key="4">
    <source>
        <dbReference type="ARBA" id="ARBA00022801"/>
    </source>
</evidence>
<evidence type="ECO:0000256" key="5">
    <source>
        <dbReference type="ARBA" id="ARBA00022833"/>
    </source>
</evidence>
<organism evidence="9 10">
    <name type="scientific">Fistulifera solaris</name>
    <name type="common">Oleaginous diatom</name>
    <dbReference type="NCBI Taxonomy" id="1519565"/>
    <lineage>
        <taxon>Eukaryota</taxon>
        <taxon>Sar</taxon>
        <taxon>Stramenopiles</taxon>
        <taxon>Ochrophyta</taxon>
        <taxon>Bacillariophyta</taxon>
        <taxon>Bacillariophyceae</taxon>
        <taxon>Bacillariophycidae</taxon>
        <taxon>Naviculales</taxon>
        <taxon>Naviculaceae</taxon>
        <taxon>Fistulifera</taxon>
    </lineage>
</organism>
<dbReference type="InParanoid" id="A0A1Z5K9C6"/>
<dbReference type="Pfam" id="PF01432">
    <property type="entry name" value="Peptidase_M3"/>
    <property type="match status" value="1"/>
</dbReference>
<sequence>MIIHQTRAIARTTQQRVISHYLQDVWRTGSWSPTNPLLTWLDDSRTLPSSTMQPYHVSSALAHIQQEAAATDPSSLHQVDAVQGKYDALQQLASLFWLTSSNPKWREALEAIHKNRIFSTDQEQVIYTSFQKLTTDEQEEKWAAQRWIREYEQRTGVHLPHREEYQMLCEALEDLEAKFQAVPKTLTPAQSKQTMGDMYNYLGIQGRLAELLGYQHYAERIFESRMANIEQVHKLHEQVAAAVLPIVTKGLTQHAALDDYLSSTKNRPVREDDALRKDKAIMLRLEQHVTLEGTLEFIKKLSSELFGFSLVEKELVTGSTWDKDVRLFHVMDDQRRLGSFLFDPYDRSGKTSQPFTASLVNRSVDRLPIAVLSMALEPPAWDTESTPMTWQNVETLLHELAHVYQLLSAQSVMGTLLGAQHLSLDLSELLPKYMEHWMTEPSTIYTLMMLSKPSREIGFKNEEEMKEAIEAAIRVRNNDKAFQLAQLCFFGELELSLFSSFDIRGDELLIHFQNRMAERWSPHDLPDKKDITPLLRIFRENADGRPVAWYRYLWCDALSASVFQRSKDIYASKEDGNPLRELMRKTILEPGIMMEPAEVLRVFGIDEISPNALLKLYNL</sequence>
<evidence type="ECO:0000256" key="7">
    <source>
        <dbReference type="RuleBase" id="RU003435"/>
    </source>
</evidence>
<dbReference type="OrthoDB" id="47427at2759"/>
<proteinExistence type="inferred from homology"/>
<evidence type="ECO:0000256" key="2">
    <source>
        <dbReference type="ARBA" id="ARBA00022670"/>
    </source>
</evidence>
<dbReference type="AlphaFoldDB" id="A0A1Z5K9C6"/>
<dbReference type="SUPFAM" id="SSF55486">
    <property type="entry name" value="Metalloproteases ('zincins'), catalytic domain"/>
    <property type="match status" value="1"/>
</dbReference>
<dbReference type="GO" id="GO:0006508">
    <property type="term" value="P:proteolysis"/>
    <property type="evidence" value="ECO:0007669"/>
    <property type="project" value="UniProtKB-KW"/>
</dbReference>
<comment type="similarity">
    <text evidence="1 7">Belongs to the peptidase M3 family.</text>
</comment>
<dbReference type="GO" id="GO:0006518">
    <property type="term" value="P:peptide metabolic process"/>
    <property type="evidence" value="ECO:0007669"/>
    <property type="project" value="TreeGrafter"/>
</dbReference>
<dbReference type="PANTHER" id="PTHR11804">
    <property type="entry name" value="PROTEASE M3 THIMET OLIGOPEPTIDASE-RELATED"/>
    <property type="match status" value="1"/>
</dbReference>